<dbReference type="STRING" id="56484.A0A1Y2FDG5"/>
<keyword evidence="4 7" id="KW-0430">Lectin</keyword>
<evidence type="ECO:0000256" key="3">
    <source>
        <dbReference type="ARBA" id="ARBA00022729"/>
    </source>
</evidence>
<dbReference type="EMBL" id="MCFI01000010">
    <property type="protein sequence ID" value="ORY81963.1"/>
    <property type="molecule type" value="Genomic_DNA"/>
</dbReference>
<dbReference type="Pfam" id="PF07915">
    <property type="entry name" value="PRKCSH"/>
    <property type="match status" value="1"/>
</dbReference>
<comment type="similarity">
    <text evidence="2 7">Belongs to the OS-9 family.</text>
</comment>
<sequence>MRTQTWVLSLPLVSGILLKDPVAEPYFDIVFSDDRVASKEAHAKLHDPVQQKYKYRLIHDGREKYLCSVPNITKAPSQRYRDQKLLNGDERAASQAKEAAMAKAAAQRGWDILKKLDGHCIYRGIGWWTYKFCFGKHIEQFHAKPPAVGQPFYPPVPDLNHASYSLGSRPNPESRAASMKLARAQGAAKALSITYDGGTYCPLIRGPRKTEVRFQCCHSDSEHIASIKEVSSCEYLIVVHTSRLCHDIAFMEEAAKPNKEIVCKLISDKPATIEGDQRAKKPVKDLRQEPPSPGVDTAKKLPIPGAGKPAATNDKSVPAPKVKKPKAADTPVPVEPVAPTPEAAPAVDSTEGVAQATSEPVVDAPAEDKPDEAAKPSAEASAEAFVNAVLDHLGALFEEDAQIAAGAVPGGAGLPIRDRPGAGDGAPMQMPMGGEQNAP</sequence>
<dbReference type="GO" id="GO:0030246">
    <property type="term" value="F:carbohydrate binding"/>
    <property type="evidence" value="ECO:0007669"/>
    <property type="project" value="UniProtKB-UniRule"/>
</dbReference>
<dbReference type="GO" id="GO:0005789">
    <property type="term" value="C:endoplasmic reticulum membrane"/>
    <property type="evidence" value="ECO:0007669"/>
    <property type="project" value="UniProtKB-SubCell"/>
</dbReference>
<keyword evidence="3 9" id="KW-0732">Signal</keyword>
<evidence type="ECO:0000256" key="4">
    <source>
        <dbReference type="ARBA" id="ARBA00022734"/>
    </source>
</evidence>
<evidence type="ECO:0000256" key="1">
    <source>
        <dbReference type="ARBA" id="ARBA00004367"/>
    </source>
</evidence>
<dbReference type="PANTHER" id="PTHR15414:SF0">
    <property type="entry name" value="ENDOPLASMIC RETICULUM LECTIN 1"/>
    <property type="match status" value="1"/>
</dbReference>
<dbReference type="GO" id="GO:0030970">
    <property type="term" value="P:retrograde protein transport, ER to cytosol"/>
    <property type="evidence" value="ECO:0007669"/>
    <property type="project" value="TreeGrafter"/>
</dbReference>
<comment type="function">
    <text evidence="7">Lectin involved in the quality control of the secretory pathway. As a member of the endoplasmic reticulum-associated degradation lumenal (ERAD-L) surveillance system, targets misfolded endoplasmic reticulum lumenal glycoproteins for degradation.</text>
</comment>
<dbReference type="GO" id="GO:0005788">
    <property type="term" value="C:endoplasmic reticulum lumen"/>
    <property type="evidence" value="ECO:0007669"/>
    <property type="project" value="UniProtKB-UniRule"/>
</dbReference>
<evidence type="ECO:0000256" key="5">
    <source>
        <dbReference type="ARBA" id="ARBA00022824"/>
    </source>
</evidence>
<dbReference type="Gene3D" id="2.70.130.10">
    <property type="entry name" value="Mannose-6-phosphate receptor binding domain"/>
    <property type="match status" value="1"/>
</dbReference>
<comment type="caution">
    <text evidence="11">The sequence shown here is derived from an EMBL/GenBank/DDBJ whole genome shotgun (WGS) entry which is preliminary data.</text>
</comment>
<keyword evidence="6" id="KW-1015">Disulfide bond</keyword>
<feature type="region of interest" description="Disordered" evidence="8">
    <location>
        <begin position="273"/>
        <end position="379"/>
    </location>
</feature>
<organism evidence="11 12">
    <name type="scientific">Protomyces lactucae-debilis</name>
    <dbReference type="NCBI Taxonomy" id="2754530"/>
    <lineage>
        <taxon>Eukaryota</taxon>
        <taxon>Fungi</taxon>
        <taxon>Dikarya</taxon>
        <taxon>Ascomycota</taxon>
        <taxon>Taphrinomycotina</taxon>
        <taxon>Taphrinomycetes</taxon>
        <taxon>Taphrinales</taxon>
        <taxon>Protomycetaceae</taxon>
        <taxon>Protomyces</taxon>
    </lineage>
</organism>
<keyword evidence="5 7" id="KW-0256">Endoplasmic reticulum</keyword>
<feature type="region of interest" description="Disordered" evidence="8">
    <location>
        <begin position="408"/>
        <end position="439"/>
    </location>
</feature>
<comment type="subcellular location">
    <subcellularLocation>
        <location evidence="1 7">Endoplasmic reticulum membrane</location>
        <topology evidence="1 7">Peripheral membrane protein</topology>
        <orientation evidence="1 7">Lumenal side</orientation>
    </subcellularLocation>
</comment>
<dbReference type="SUPFAM" id="SSF50911">
    <property type="entry name" value="Mannose 6-phosphate receptor domain"/>
    <property type="match status" value="1"/>
</dbReference>
<dbReference type="PROSITE" id="PS51914">
    <property type="entry name" value="MRH"/>
    <property type="match status" value="1"/>
</dbReference>
<dbReference type="GeneID" id="63787833"/>
<accession>A0A1Y2FDG5</accession>
<evidence type="ECO:0000256" key="9">
    <source>
        <dbReference type="SAM" id="SignalP"/>
    </source>
</evidence>
<feature type="compositionally biased region" description="Basic and acidic residues" evidence="8">
    <location>
        <begin position="275"/>
        <end position="288"/>
    </location>
</feature>
<gene>
    <name evidence="11" type="ORF">BCR37DRAFT_393010</name>
</gene>
<evidence type="ECO:0000256" key="8">
    <source>
        <dbReference type="SAM" id="MobiDB-lite"/>
    </source>
</evidence>
<keyword evidence="12" id="KW-1185">Reference proteome</keyword>
<feature type="signal peptide" evidence="9">
    <location>
        <begin position="1"/>
        <end position="23"/>
    </location>
</feature>
<evidence type="ECO:0000259" key="10">
    <source>
        <dbReference type="PROSITE" id="PS51914"/>
    </source>
</evidence>
<dbReference type="InterPro" id="IPR012913">
    <property type="entry name" value="OS9-like_dom"/>
</dbReference>
<feature type="domain" description="MRH" evidence="10">
    <location>
        <begin position="118"/>
        <end position="247"/>
    </location>
</feature>
<dbReference type="RefSeq" id="XP_040725097.1">
    <property type="nucleotide sequence ID" value="XM_040871234.1"/>
</dbReference>
<evidence type="ECO:0000313" key="12">
    <source>
        <dbReference type="Proteomes" id="UP000193685"/>
    </source>
</evidence>
<dbReference type="Proteomes" id="UP000193685">
    <property type="component" value="Unassembled WGS sequence"/>
</dbReference>
<dbReference type="OrthoDB" id="448954at2759"/>
<dbReference type="InterPro" id="IPR044865">
    <property type="entry name" value="MRH_dom"/>
</dbReference>
<keyword evidence="7" id="KW-0472">Membrane</keyword>
<evidence type="ECO:0000256" key="2">
    <source>
        <dbReference type="ARBA" id="ARBA00009918"/>
    </source>
</evidence>
<evidence type="ECO:0000256" key="7">
    <source>
        <dbReference type="RuleBase" id="RU369099"/>
    </source>
</evidence>
<evidence type="ECO:0000313" key="11">
    <source>
        <dbReference type="EMBL" id="ORY81963.1"/>
    </source>
</evidence>
<feature type="chain" id="PRO_5012779267" description="Endoplasmic reticulum lectin" evidence="9">
    <location>
        <begin position="24"/>
        <end position="439"/>
    </location>
</feature>
<protein>
    <recommendedName>
        <fullName evidence="7">Endoplasmic reticulum lectin</fullName>
    </recommendedName>
    <alternativeName>
        <fullName evidence="7">Protein OS-9 homolog</fullName>
    </alternativeName>
</protein>
<dbReference type="InterPro" id="IPR009011">
    <property type="entry name" value="Man6P_isomerase_rcpt-bd_dom_sf"/>
</dbReference>
<dbReference type="OMA" id="WAYEYCH"/>
<dbReference type="InterPro" id="IPR045149">
    <property type="entry name" value="OS-9-like"/>
</dbReference>
<reference evidence="11 12" key="1">
    <citation type="submission" date="2016-07" db="EMBL/GenBank/DDBJ databases">
        <title>Pervasive Adenine N6-methylation of Active Genes in Fungi.</title>
        <authorList>
            <consortium name="DOE Joint Genome Institute"/>
            <person name="Mondo S.J."/>
            <person name="Dannebaum R.O."/>
            <person name="Kuo R.C."/>
            <person name="Labutti K."/>
            <person name="Haridas S."/>
            <person name="Kuo A."/>
            <person name="Salamov A."/>
            <person name="Ahrendt S.R."/>
            <person name="Lipzen A."/>
            <person name="Sullivan W."/>
            <person name="Andreopoulos W.B."/>
            <person name="Clum A."/>
            <person name="Lindquist E."/>
            <person name="Daum C."/>
            <person name="Ramamoorthy G.K."/>
            <person name="Gryganskyi A."/>
            <person name="Culley D."/>
            <person name="Magnuson J.K."/>
            <person name="James T.Y."/>
            <person name="O'Malley M.A."/>
            <person name="Stajich J.E."/>
            <person name="Spatafora J.W."/>
            <person name="Visel A."/>
            <person name="Grigoriev I.V."/>
        </authorList>
    </citation>
    <scope>NUCLEOTIDE SEQUENCE [LARGE SCALE GENOMIC DNA]</scope>
    <source>
        <strain evidence="11 12">12-1054</strain>
    </source>
</reference>
<evidence type="ECO:0000256" key="6">
    <source>
        <dbReference type="ARBA" id="ARBA00023157"/>
    </source>
</evidence>
<proteinExistence type="inferred from homology"/>
<name>A0A1Y2FDG5_PROLT</name>
<dbReference type="PANTHER" id="PTHR15414">
    <property type="entry name" value="OS-9-RELATED"/>
    <property type="match status" value="1"/>
</dbReference>
<dbReference type="GO" id="GO:0030968">
    <property type="term" value="P:endoplasmic reticulum unfolded protein response"/>
    <property type="evidence" value="ECO:0007669"/>
    <property type="project" value="UniProtKB-UniRule"/>
</dbReference>
<dbReference type="AlphaFoldDB" id="A0A1Y2FDG5"/>